<proteinExistence type="predicted"/>
<evidence type="ECO:0000313" key="3">
    <source>
        <dbReference type="Proteomes" id="UP000325081"/>
    </source>
</evidence>
<organism evidence="2 3">
    <name type="scientific">Striga asiatica</name>
    <name type="common">Asiatic witchweed</name>
    <name type="synonym">Buchnera asiatica</name>
    <dbReference type="NCBI Taxonomy" id="4170"/>
    <lineage>
        <taxon>Eukaryota</taxon>
        <taxon>Viridiplantae</taxon>
        <taxon>Streptophyta</taxon>
        <taxon>Embryophyta</taxon>
        <taxon>Tracheophyta</taxon>
        <taxon>Spermatophyta</taxon>
        <taxon>Magnoliopsida</taxon>
        <taxon>eudicotyledons</taxon>
        <taxon>Gunneridae</taxon>
        <taxon>Pentapetalae</taxon>
        <taxon>asterids</taxon>
        <taxon>lamiids</taxon>
        <taxon>Lamiales</taxon>
        <taxon>Orobanchaceae</taxon>
        <taxon>Buchnereae</taxon>
        <taxon>Striga</taxon>
    </lineage>
</organism>
<dbReference type="AlphaFoldDB" id="A0A5A7PKE2"/>
<name>A0A5A7PKE2_STRAF</name>
<keyword evidence="3" id="KW-1185">Reference proteome</keyword>
<gene>
    <name evidence="2" type="ORF">STAS_08868</name>
</gene>
<accession>A0A5A7PKE2</accession>
<sequence>MGKESTLSSPVSISLLCTQLLYFTSHPDKNQPVYSLPSACSHPCSNPAPSTPALAFPTQASGPQPSSGPPQPSGAQRPEPRPQPSAHAPPAPSFGPPSRPVAWASRPGPNGGSHPSQLSGLSAASRSRPLHVGFLLTVAGYLGTGARVLLPGPLGGPGERAHGAGPRGNPPGKCPGGGASDDFSRPSYDMGMHENRVKSLLRKMATRPSQFSMAQHSKIENQANFATQRFATRDGEENDKNESDRPFDRFKLWAKF</sequence>
<comment type="caution">
    <text evidence="2">The sequence shown here is derived from an EMBL/GenBank/DDBJ whole genome shotgun (WGS) entry which is preliminary data.</text>
</comment>
<reference evidence="3" key="1">
    <citation type="journal article" date="2019" name="Curr. Biol.">
        <title>Genome Sequence of Striga asiatica Provides Insight into the Evolution of Plant Parasitism.</title>
        <authorList>
            <person name="Yoshida S."/>
            <person name="Kim S."/>
            <person name="Wafula E.K."/>
            <person name="Tanskanen J."/>
            <person name="Kim Y.M."/>
            <person name="Honaas L."/>
            <person name="Yang Z."/>
            <person name="Spallek T."/>
            <person name="Conn C.E."/>
            <person name="Ichihashi Y."/>
            <person name="Cheong K."/>
            <person name="Cui S."/>
            <person name="Der J.P."/>
            <person name="Gundlach H."/>
            <person name="Jiao Y."/>
            <person name="Hori C."/>
            <person name="Ishida J.K."/>
            <person name="Kasahara H."/>
            <person name="Kiba T."/>
            <person name="Kim M.S."/>
            <person name="Koo N."/>
            <person name="Laohavisit A."/>
            <person name="Lee Y.H."/>
            <person name="Lumba S."/>
            <person name="McCourt P."/>
            <person name="Mortimer J.C."/>
            <person name="Mutuku J.M."/>
            <person name="Nomura T."/>
            <person name="Sasaki-Sekimoto Y."/>
            <person name="Seto Y."/>
            <person name="Wang Y."/>
            <person name="Wakatake T."/>
            <person name="Sakakibara H."/>
            <person name="Demura T."/>
            <person name="Yamaguchi S."/>
            <person name="Yoneyama K."/>
            <person name="Manabe R.I."/>
            <person name="Nelson D.C."/>
            <person name="Schulman A.H."/>
            <person name="Timko M.P."/>
            <person name="dePamphilis C.W."/>
            <person name="Choi D."/>
            <person name="Shirasu K."/>
        </authorList>
    </citation>
    <scope>NUCLEOTIDE SEQUENCE [LARGE SCALE GENOMIC DNA]</scope>
    <source>
        <strain evidence="3">cv. UVA1</strain>
    </source>
</reference>
<feature type="region of interest" description="Disordered" evidence="1">
    <location>
        <begin position="32"/>
        <end position="122"/>
    </location>
</feature>
<protein>
    <submittedName>
        <fullName evidence="2">Chromosome transmission fidelity protein 8 homolog isoform 2</fullName>
    </submittedName>
</protein>
<feature type="region of interest" description="Disordered" evidence="1">
    <location>
        <begin position="153"/>
        <end position="190"/>
    </location>
</feature>
<dbReference type="EMBL" id="BKCP01004628">
    <property type="protein sequence ID" value="GER32777.1"/>
    <property type="molecule type" value="Genomic_DNA"/>
</dbReference>
<dbReference type="Proteomes" id="UP000325081">
    <property type="component" value="Unassembled WGS sequence"/>
</dbReference>
<feature type="compositionally biased region" description="Polar residues" evidence="1">
    <location>
        <begin position="113"/>
        <end position="122"/>
    </location>
</feature>
<evidence type="ECO:0000313" key="2">
    <source>
        <dbReference type="EMBL" id="GER32777.1"/>
    </source>
</evidence>
<evidence type="ECO:0000256" key="1">
    <source>
        <dbReference type="SAM" id="MobiDB-lite"/>
    </source>
</evidence>
<feature type="compositionally biased region" description="Pro residues" evidence="1">
    <location>
        <begin position="81"/>
        <end position="99"/>
    </location>
</feature>